<dbReference type="OrthoDB" id="1434354at2759"/>
<sequence>MGPIRPGDIGSRQMPINIDEDSSSAEERPCNWNGTIMKRPLSKEEKTFSKPEAPGHQAQKERGGRERCLICRRAACLKGSKLLRCNLCPRSCHMGCLSSSGDNDAAAKSAQANFRWQCAKCHRKEAARLKRLQEQEDRMRRKQIQQLAKQEEKEERERYRLEKREERERKKQEDREEKFRHRVEERERRRKERMMAKRRNWQYPVEDLELQDEEEANEAASGIEGAPCLASVKQQCPKPRPVERLLIASAFGPGKLTPWLFGTMLEVWDFCQGVGKKLKCPQPGLVQFMTAVSISSRSHILGDLYVSLLRALLDIGAGQNPGGREGAGVSEETLARWARLLDSTTWPELVRRYFIRGYNQLCKPVKQAVQKLGCVNYWELDCESHLALLKCLCDDILDADRMKQFLESQMEAAIVLCKGKRAEEMEERRIKNEKNRQKDAATTPAQLIPLSENPFAPLEREDDLAAFFAEKYCAVKDDQSMEIDGTNATQEEKAKEKRKNLPKASERKTRVGQADSQSSQEGAINAGQGSFGQTEGSWDLTEDVLKRVRHGSLIAFRGYCNKRRPIFAYALGLSDFVGATVEEHVAAHIQLNEYGDRVILPEASARMGRPIVSCIKVLDTPGLKMSALSKLKIVTAIASIDDLNYPEKTDTYYIVNTPYVFSTCWKVVKNLLQERTRHKVKVLHGNGHDELLKVMDESCLPPFATRRSSHVIDPCYTLRDPFYQAMQKFVHLRSDEAKSISGCSAEVVKAEGADEGALNYWYLEDEAGATALQEKRREKDLRAAEREERLAAWRTRMATMAAVNGSQEGAAAAIENVAEAEQEPTFEVPEHIREFKGDHSDRRAVLAHKEMVRREEERLQRLKVDYMKRKEKELRAAKRAREEEQRKAEEAVKLREEREKKRDEAFEREMCKLILRAQPLGKDRYHNRYWWFPAESCVLFVEESLKGLGVPDENGGGYVDADGQLQQQQWWGYSTKEELDALIKSLNPKGIRESALQASITHVYDKICQATEKKRLGVDGSQSLEEALDGTLEDGQKADGCNQEAMKMQTAIEGVLVTLQASPAYAVISDCLYRRAR</sequence>
<accession>A0A388K037</accession>
<organism evidence="11 12">
    <name type="scientific">Chara braunii</name>
    <name type="common">Braun's stonewort</name>
    <dbReference type="NCBI Taxonomy" id="69332"/>
    <lineage>
        <taxon>Eukaryota</taxon>
        <taxon>Viridiplantae</taxon>
        <taxon>Streptophyta</taxon>
        <taxon>Charophyceae</taxon>
        <taxon>Charales</taxon>
        <taxon>Characeae</taxon>
        <taxon>Chara</taxon>
    </lineage>
</organism>
<evidence type="ECO:0000256" key="5">
    <source>
        <dbReference type="ARBA" id="ARBA00023242"/>
    </source>
</evidence>
<dbReference type="AlphaFoldDB" id="A0A388K037"/>
<dbReference type="GO" id="GO:0008270">
    <property type="term" value="F:zinc ion binding"/>
    <property type="evidence" value="ECO:0007669"/>
    <property type="project" value="UniProtKB-KW"/>
</dbReference>
<dbReference type="Proteomes" id="UP000265515">
    <property type="component" value="Unassembled WGS sequence"/>
</dbReference>
<feature type="compositionally biased region" description="Polar residues" evidence="7">
    <location>
        <begin position="514"/>
        <end position="535"/>
    </location>
</feature>
<dbReference type="Pfam" id="PF00650">
    <property type="entry name" value="CRAL_TRIO"/>
    <property type="match status" value="1"/>
</dbReference>
<evidence type="ECO:0000256" key="1">
    <source>
        <dbReference type="ARBA" id="ARBA00004123"/>
    </source>
</evidence>
<dbReference type="InterPro" id="IPR028941">
    <property type="entry name" value="WHIM2_dom"/>
</dbReference>
<dbReference type="SMART" id="SM00249">
    <property type="entry name" value="PHD"/>
    <property type="match status" value="1"/>
</dbReference>
<feature type="region of interest" description="Disordered" evidence="7">
    <location>
        <begin position="427"/>
        <end position="447"/>
    </location>
</feature>
<feature type="compositionally biased region" description="Basic and acidic residues" evidence="7">
    <location>
        <begin position="149"/>
        <end position="187"/>
    </location>
</feature>
<dbReference type="Gramene" id="GBG63385">
    <property type="protein sequence ID" value="GBG63385"/>
    <property type="gene ID" value="CBR_g38007"/>
</dbReference>
<feature type="domain" description="CRAL-TRIO" evidence="9">
    <location>
        <begin position="541"/>
        <end position="701"/>
    </location>
</feature>
<feature type="domain" description="PHD-type" evidence="8">
    <location>
        <begin position="65"/>
        <end position="124"/>
    </location>
</feature>
<keyword evidence="3 6" id="KW-0863">Zinc-finger</keyword>
<gene>
    <name evidence="11" type="ORF">CBR_g38007</name>
</gene>
<evidence type="ECO:0000256" key="2">
    <source>
        <dbReference type="ARBA" id="ARBA00022723"/>
    </source>
</evidence>
<dbReference type="CDD" id="cd00170">
    <property type="entry name" value="SEC14"/>
    <property type="match status" value="1"/>
</dbReference>
<evidence type="ECO:0000313" key="12">
    <source>
        <dbReference type="Proteomes" id="UP000265515"/>
    </source>
</evidence>
<dbReference type="GO" id="GO:0005634">
    <property type="term" value="C:nucleus"/>
    <property type="evidence" value="ECO:0007669"/>
    <property type="project" value="UniProtKB-SubCell"/>
</dbReference>
<evidence type="ECO:0000256" key="6">
    <source>
        <dbReference type="PROSITE-ProRule" id="PRU00146"/>
    </source>
</evidence>
<name>A0A388K037_CHABU</name>
<comment type="subcellular location">
    <subcellularLocation>
        <location evidence="1">Nucleus</location>
    </subcellularLocation>
</comment>
<evidence type="ECO:0008006" key="13">
    <source>
        <dbReference type="Google" id="ProtNLM"/>
    </source>
</evidence>
<dbReference type="Gene3D" id="3.30.40.10">
    <property type="entry name" value="Zinc/RING finger domain, C3HC4 (zinc finger)"/>
    <property type="match status" value="1"/>
</dbReference>
<evidence type="ECO:0000256" key="7">
    <source>
        <dbReference type="SAM" id="MobiDB-lite"/>
    </source>
</evidence>
<dbReference type="InterPro" id="IPR036865">
    <property type="entry name" value="CRAL-TRIO_dom_sf"/>
</dbReference>
<dbReference type="InterPro" id="IPR013083">
    <property type="entry name" value="Znf_RING/FYVE/PHD"/>
</dbReference>
<dbReference type="PROSITE" id="PS50016">
    <property type="entry name" value="ZF_PHD_2"/>
    <property type="match status" value="1"/>
</dbReference>
<evidence type="ECO:0000313" key="11">
    <source>
        <dbReference type="EMBL" id="GBG63385.1"/>
    </source>
</evidence>
<dbReference type="InterPro" id="IPR001251">
    <property type="entry name" value="CRAL-TRIO_dom"/>
</dbReference>
<feature type="region of interest" description="Disordered" evidence="7">
    <location>
        <begin position="877"/>
        <end position="896"/>
    </location>
</feature>
<dbReference type="InterPro" id="IPR001965">
    <property type="entry name" value="Znf_PHD"/>
</dbReference>
<dbReference type="InterPro" id="IPR018501">
    <property type="entry name" value="DDT_dom"/>
</dbReference>
<dbReference type="CDD" id="cd22265">
    <property type="entry name" value="UDM1_RNF168"/>
    <property type="match status" value="1"/>
</dbReference>
<dbReference type="PROSITE" id="PS50191">
    <property type="entry name" value="CRAL_TRIO"/>
    <property type="match status" value="1"/>
</dbReference>
<dbReference type="PROSITE" id="PS50827">
    <property type="entry name" value="DDT"/>
    <property type="match status" value="1"/>
</dbReference>
<dbReference type="PANTHER" id="PTHR46226:SF6">
    <property type="entry name" value="SEC14P-LIKE PHOSPHATIDYLINOSITOL TRANSFER FAMILY PROTEIN"/>
    <property type="match status" value="1"/>
</dbReference>
<keyword evidence="2" id="KW-0479">Metal-binding</keyword>
<dbReference type="SUPFAM" id="SSF52087">
    <property type="entry name" value="CRAL/TRIO domain"/>
    <property type="match status" value="1"/>
</dbReference>
<comment type="caution">
    <text evidence="11">The sequence shown here is derived from an EMBL/GenBank/DDBJ whole genome shotgun (WGS) entry which is preliminary data.</text>
</comment>
<dbReference type="SUPFAM" id="SSF57903">
    <property type="entry name" value="FYVE/PHD zinc finger"/>
    <property type="match status" value="1"/>
</dbReference>
<evidence type="ECO:0000259" key="10">
    <source>
        <dbReference type="PROSITE" id="PS50827"/>
    </source>
</evidence>
<protein>
    <recommendedName>
        <fullName evidence="13">CRAL-TRIO domain-containing protein</fullName>
    </recommendedName>
</protein>
<dbReference type="Gene3D" id="3.40.525.10">
    <property type="entry name" value="CRAL-TRIO lipid binding domain"/>
    <property type="match status" value="1"/>
</dbReference>
<dbReference type="Pfam" id="PF15613">
    <property type="entry name" value="WSD"/>
    <property type="match status" value="1"/>
</dbReference>
<dbReference type="InterPro" id="IPR011011">
    <property type="entry name" value="Znf_FYVE_PHD"/>
</dbReference>
<evidence type="ECO:0000259" key="9">
    <source>
        <dbReference type="PROSITE" id="PS50191"/>
    </source>
</evidence>
<feature type="region of interest" description="Disordered" evidence="7">
    <location>
        <begin position="1"/>
        <end position="61"/>
    </location>
</feature>
<dbReference type="Pfam" id="PF15612">
    <property type="entry name" value="WHIM1"/>
    <property type="match status" value="1"/>
</dbReference>
<evidence type="ECO:0000259" key="8">
    <source>
        <dbReference type="PROSITE" id="PS50016"/>
    </source>
</evidence>
<keyword evidence="5" id="KW-0539">Nucleus</keyword>
<dbReference type="CDD" id="cd15489">
    <property type="entry name" value="PHD_SF"/>
    <property type="match status" value="1"/>
</dbReference>
<keyword evidence="4" id="KW-0862">Zinc</keyword>
<evidence type="ECO:0000256" key="3">
    <source>
        <dbReference type="ARBA" id="ARBA00022771"/>
    </source>
</evidence>
<keyword evidence="12" id="KW-1185">Reference proteome</keyword>
<dbReference type="SMART" id="SM00516">
    <property type="entry name" value="SEC14"/>
    <property type="match status" value="1"/>
</dbReference>
<dbReference type="Pfam" id="PF02791">
    <property type="entry name" value="DDT"/>
    <property type="match status" value="1"/>
</dbReference>
<dbReference type="InterPro" id="IPR019787">
    <property type="entry name" value="Znf_PHD-finger"/>
</dbReference>
<dbReference type="STRING" id="69332.A0A388K037"/>
<evidence type="ECO:0000256" key="4">
    <source>
        <dbReference type="ARBA" id="ARBA00022833"/>
    </source>
</evidence>
<dbReference type="EMBL" id="BFEA01000039">
    <property type="protein sequence ID" value="GBG63385.1"/>
    <property type="molecule type" value="Genomic_DNA"/>
</dbReference>
<feature type="region of interest" description="Disordered" evidence="7">
    <location>
        <begin position="135"/>
        <end position="193"/>
    </location>
</feature>
<dbReference type="InterPro" id="IPR028942">
    <property type="entry name" value="WHIM1_dom"/>
</dbReference>
<dbReference type="PANTHER" id="PTHR46226">
    <property type="entry name" value="CRAL-TRIO DOMAIN-CONTAINING PROTEIN"/>
    <property type="match status" value="1"/>
</dbReference>
<feature type="compositionally biased region" description="Basic and acidic residues" evidence="7">
    <location>
        <begin position="427"/>
        <end position="439"/>
    </location>
</feature>
<feature type="region of interest" description="Disordered" evidence="7">
    <location>
        <begin position="483"/>
        <end position="535"/>
    </location>
</feature>
<proteinExistence type="predicted"/>
<feature type="domain" description="DDT" evidence="10">
    <location>
        <begin position="258"/>
        <end position="318"/>
    </location>
</feature>
<reference evidence="11 12" key="1">
    <citation type="journal article" date="2018" name="Cell">
        <title>The Chara Genome: Secondary Complexity and Implications for Plant Terrestrialization.</title>
        <authorList>
            <person name="Nishiyama T."/>
            <person name="Sakayama H."/>
            <person name="Vries J.D."/>
            <person name="Buschmann H."/>
            <person name="Saint-Marcoux D."/>
            <person name="Ullrich K.K."/>
            <person name="Haas F.B."/>
            <person name="Vanderstraeten L."/>
            <person name="Becker D."/>
            <person name="Lang D."/>
            <person name="Vosolsobe S."/>
            <person name="Rombauts S."/>
            <person name="Wilhelmsson P.K.I."/>
            <person name="Janitza P."/>
            <person name="Kern R."/>
            <person name="Heyl A."/>
            <person name="Rumpler F."/>
            <person name="Villalobos L.I.A.C."/>
            <person name="Clay J.M."/>
            <person name="Skokan R."/>
            <person name="Toyoda A."/>
            <person name="Suzuki Y."/>
            <person name="Kagoshima H."/>
            <person name="Schijlen E."/>
            <person name="Tajeshwar N."/>
            <person name="Catarino B."/>
            <person name="Hetherington A.J."/>
            <person name="Saltykova A."/>
            <person name="Bonnot C."/>
            <person name="Breuninger H."/>
            <person name="Symeonidi A."/>
            <person name="Radhakrishnan G.V."/>
            <person name="Van Nieuwerburgh F."/>
            <person name="Deforce D."/>
            <person name="Chang C."/>
            <person name="Karol K.G."/>
            <person name="Hedrich R."/>
            <person name="Ulvskov P."/>
            <person name="Glockner G."/>
            <person name="Delwiche C.F."/>
            <person name="Petrasek J."/>
            <person name="Van de Peer Y."/>
            <person name="Friml J."/>
            <person name="Beilby M."/>
            <person name="Dolan L."/>
            <person name="Kohara Y."/>
            <person name="Sugano S."/>
            <person name="Fujiyama A."/>
            <person name="Delaux P.-M."/>
            <person name="Quint M."/>
            <person name="TheiBen G."/>
            <person name="Hagemann M."/>
            <person name="Harholt J."/>
            <person name="Dunand C."/>
            <person name="Zachgo S."/>
            <person name="Langdale J."/>
            <person name="Maumus F."/>
            <person name="Straeten D.V.D."/>
            <person name="Gould S.B."/>
            <person name="Rensing S.A."/>
        </authorList>
    </citation>
    <scope>NUCLEOTIDE SEQUENCE [LARGE SCALE GENOMIC DNA]</scope>
    <source>
        <strain evidence="11 12">S276</strain>
    </source>
</reference>